<comment type="caution">
    <text evidence="2">The sequence shown here is derived from an EMBL/GenBank/DDBJ whole genome shotgun (WGS) entry which is preliminary data.</text>
</comment>
<keyword evidence="1" id="KW-1133">Transmembrane helix</keyword>
<name>M0E4F4_9EURY</name>
<evidence type="ECO:0000313" key="3">
    <source>
        <dbReference type="Proteomes" id="UP000011509"/>
    </source>
</evidence>
<feature type="transmembrane region" description="Helical" evidence="1">
    <location>
        <begin position="21"/>
        <end position="39"/>
    </location>
</feature>
<dbReference type="EMBL" id="AOJL01000068">
    <property type="protein sequence ID" value="ELZ42655.1"/>
    <property type="molecule type" value="Genomic_DNA"/>
</dbReference>
<accession>M0E4F4</accession>
<gene>
    <name evidence="2" type="ORF">C464_17407</name>
</gene>
<keyword evidence="1" id="KW-0472">Membrane</keyword>
<reference evidence="2 3" key="1">
    <citation type="journal article" date="2014" name="PLoS Genet.">
        <title>Phylogenetically driven sequencing of extremely halophilic archaea reveals strategies for static and dynamic osmo-response.</title>
        <authorList>
            <person name="Becker E.A."/>
            <person name="Seitzer P.M."/>
            <person name="Tritt A."/>
            <person name="Larsen D."/>
            <person name="Krusor M."/>
            <person name="Yao A.I."/>
            <person name="Wu D."/>
            <person name="Madern D."/>
            <person name="Eisen J.A."/>
            <person name="Darling A.E."/>
            <person name="Facciotti M.T."/>
        </authorList>
    </citation>
    <scope>NUCLEOTIDE SEQUENCE [LARGE SCALE GENOMIC DNA]</scope>
    <source>
        <strain evidence="2 3">DSM 10284</strain>
    </source>
</reference>
<dbReference type="AlphaFoldDB" id="M0E4F4"/>
<keyword evidence="3" id="KW-1185">Reference proteome</keyword>
<protein>
    <submittedName>
        <fullName evidence="2">Uncharacterized protein</fullName>
    </submittedName>
</protein>
<organism evidence="2 3">
    <name type="scientific">Halorubrum coriense DSM 10284</name>
    <dbReference type="NCBI Taxonomy" id="1227466"/>
    <lineage>
        <taxon>Archaea</taxon>
        <taxon>Methanobacteriati</taxon>
        <taxon>Methanobacteriota</taxon>
        <taxon>Stenosarchaea group</taxon>
        <taxon>Halobacteria</taxon>
        <taxon>Halobacteriales</taxon>
        <taxon>Haloferacaceae</taxon>
        <taxon>Halorubrum</taxon>
    </lineage>
</organism>
<proteinExistence type="predicted"/>
<sequence length="72" mass="8667">MKIHRQRFRVLDLDATRKLMSCFLLGTLNSGMLLVLIFHPNLVISTSRLRQRGPMRKRRMIPSLRRFEHFMK</sequence>
<evidence type="ECO:0000256" key="1">
    <source>
        <dbReference type="SAM" id="Phobius"/>
    </source>
</evidence>
<keyword evidence="1" id="KW-0812">Transmembrane</keyword>
<dbReference type="Proteomes" id="UP000011509">
    <property type="component" value="Unassembled WGS sequence"/>
</dbReference>
<evidence type="ECO:0000313" key="2">
    <source>
        <dbReference type="EMBL" id="ELZ42655.1"/>
    </source>
</evidence>